<evidence type="ECO:0000313" key="12">
    <source>
        <dbReference type="Proteomes" id="UP000658131"/>
    </source>
</evidence>
<keyword evidence="4 8" id="KW-0067">ATP-binding</keyword>
<sequence>MSETLIQVKNLCKLYGLNRSEASAMMRAGSDKNTVYQKTGVTAALWDINLEVRRGEIYVLIGLSGSGKSTLLRCFNRLNRPTSGEVIFEEKALAEMNKQELLEFRRNKISMVFQSFGLMSHRDVLGNVAYGLEVKGISRAEREEKAMKMIEMVGLSGWEHKSCAQLSGGMRQRVGIARALANDAEVLLMDEPFSALDPLVRREMQFELLSLQRKLKKTIIFVTHDIDEAFKLGDTVSIMRDGRIVQTGTPEEMSTNPADDYVREFIGSADKSKVLTVRNIMMTPSCVMRAHDGIDHALREMRANALSSIYVVNDEMQFEGILTVAQAIRAHREQLKTSEVMEREIQTTHDDVLVADIMPVAAETPFPIAVVDSDNRLMGIVTKSSVLTALM</sequence>
<comment type="similarity">
    <text evidence="1 8">Belongs to the ABC transporter superfamily.</text>
</comment>
<dbReference type="InterPro" id="IPR051921">
    <property type="entry name" value="ABC_osmolyte_uptake_ATP-bind"/>
</dbReference>
<comment type="subcellular location">
    <subcellularLocation>
        <location evidence="8">Cell inner membrane</location>
        <topology evidence="8">Peripheral membrane protein</topology>
    </subcellularLocation>
</comment>
<organism evidence="11 12">
    <name type="scientific">Yanshouia hominis</name>
    <dbReference type="NCBI Taxonomy" id="2763673"/>
    <lineage>
        <taxon>Bacteria</taxon>
        <taxon>Bacillati</taxon>
        <taxon>Bacillota</taxon>
        <taxon>Clostridia</taxon>
        <taxon>Eubacteriales</taxon>
        <taxon>Oscillospiraceae</taxon>
        <taxon>Yanshouia</taxon>
    </lineage>
</organism>
<keyword evidence="5" id="KW-0029">Amino-acid transport</keyword>
<evidence type="ECO:0000256" key="7">
    <source>
        <dbReference type="PROSITE-ProRule" id="PRU00703"/>
    </source>
</evidence>
<dbReference type="Gene3D" id="3.10.580.10">
    <property type="entry name" value="CBS-domain"/>
    <property type="match status" value="1"/>
</dbReference>
<keyword evidence="8" id="KW-1003">Cell membrane</keyword>
<reference evidence="11 12" key="1">
    <citation type="submission" date="2020-08" db="EMBL/GenBank/DDBJ databases">
        <title>Genome public.</title>
        <authorList>
            <person name="Liu C."/>
            <person name="Sun Q."/>
        </authorList>
    </citation>
    <scope>NUCLEOTIDE SEQUENCE [LARGE SCALE GENOMIC DNA]</scope>
    <source>
        <strain evidence="11 12">BX1</strain>
    </source>
</reference>
<dbReference type="PROSITE" id="PS50893">
    <property type="entry name" value="ABC_TRANSPORTER_2"/>
    <property type="match status" value="1"/>
</dbReference>
<keyword evidence="3 8" id="KW-0547">Nucleotide-binding</keyword>
<evidence type="ECO:0000313" key="11">
    <source>
        <dbReference type="EMBL" id="MBC8575385.1"/>
    </source>
</evidence>
<name>A0ABR7NG76_9FIRM</name>
<evidence type="ECO:0000256" key="1">
    <source>
        <dbReference type="ARBA" id="ARBA00005417"/>
    </source>
</evidence>
<dbReference type="InterPro" id="IPR046342">
    <property type="entry name" value="CBS_dom_sf"/>
</dbReference>
<proteinExistence type="inferred from homology"/>
<dbReference type="CDD" id="cd03294">
    <property type="entry name" value="ABC_Pro_Gly_Betaine"/>
    <property type="match status" value="1"/>
</dbReference>
<evidence type="ECO:0000256" key="3">
    <source>
        <dbReference type="ARBA" id="ARBA00022741"/>
    </source>
</evidence>
<feature type="domain" description="ABC transporter" evidence="9">
    <location>
        <begin position="6"/>
        <end position="266"/>
    </location>
</feature>
<keyword evidence="8" id="KW-0472">Membrane</keyword>
<evidence type="ECO:0000256" key="4">
    <source>
        <dbReference type="ARBA" id="ARBA00022840"/>
    </source>
</evidence>
<dbReference type="PROSITE" id="PS51371">
    <property type="entry name" value="CBS"/>
    <property type="match status" value="1"/>
</dbReference>
<dbReference type="PANTHER" id="PTHR43869">
    <property type="entry name" value="GLYCINE BETAINE/PROLINE BETAINE TRANSPORT SYSTEM ATP-BINDING PROTEIN PROV"/>
    <property type="match status" value="1"/>
</dbReference>
<feature type="domain" description="CBS" evidence="10">
    <location>
        <begin position="281"/>
        <end position="337"/>
    </location>
</feature>
<keyword evidence="8" id="KW-0997">Cell inner membrane</keyword>
<keyword evidence="6 7" id="KW-0129">CBS domain</keyword>
<dbReference type="InterPro" id="IPR017871">
    <property type="entry name" value="ABC_transporter-like_CS"/>
</dbReference>
<comment type="caution">
    <text evidence="11">The sequence shown here is derived from an EMBL/GenBank/DDBJ whole genome shotgun (WGS) entry which is preliminary data.</text>
</comment>
<dbReference type="RefSeq" id="WP_262399023.1">
    <property type="nucleotide sequence ID" value="NZ_JACRTB010000003.1"/>
</dbReference>
<dbReference type="Pfam" id="PF00005">
    <property type="entry name" value="ABC_tran"/>
    <property type="match status" value="1"/>
</dbReference>
<evidence type="ECO:0000256" key="8">
    <source>
        <dbReference type="RuleBase" id="RU369116"/>
    </source>
</evidence>
<keyword evidence="2 8" id="KW-0813">Transport</keyword>
<dbReference type="EMBL" id="JACRTB010000003">
    <property type="protein sequence ID" value="MBC8575385.1"/>
    <property type="molecule type" value="Genomic_DNA"/>
</dbReference>
<dbReference type="Pfam" id="PF00571">
    <property type="entry name" value="CBS"/>
    <property type="match status" value="2"/>
</dbReference>
<dbReference type="EC" id="7.6.2.9" evidence="8"/>
<dbReference type="Proteomes" id="UP000658131">
    <property type="component" value="Unassembled WGS sequence"/>
</dbReference>
<evidence type="ECO:0000256" key="5">
    <source>
        <dbReference type="ARBA" id="ARBA00022970"/>
    </source>
</evidence>
<dbReference type="InterPro" id="IPR027417">
    <property type="entry name" value="P-loop_NTPase"/>
</dbReference>
<dbReference type="InterPro" id="IPR003439">
    <property type="entry name" value="ABC_transporter-like_ATP-bd"/>
</dbReference>
<evidence type="ECO:0000259" key="10">
    <source>
        <dbReference type="PROSITE" id="PS51371"/>
    </source>
</evidence>
<dbReference type="Gene3D" id="3.40.50.300">
    <property type="entry name" value="P-loop containing nucleotide triphosphate hydrolases"/>
    <property type="match status" value="1"/>
</dbReference>
<dbReference type="InterPro" id="IPR000644">
    <property type="entry name" value="CBS_dom"/>
</dbReference>
<gene>
    <name evidence="11" type="ORF">H8717_03020</name>
</gene>
<evidence type="ECO:0000256" key="6">
    <source>
        <dbReference type="ARBA" id="ARBA00023122"/>
    </source>
</evidence>
<dbReference type="NCBIfam" id="TIGR01186">
    <property type="entry name" value="proV"/>
    <property type="match status" value="1"/>
</dbReference>
<dbReference type="PANTHER" id="PTHR43869:SF1">
    <property type="entry name" value="GLYCINE BETAINE_PROLINE BETAINE TRANSPORT SYSTEM ATP-BINDING PROTEIN PROV"/>
    <property type="match status" value="1"/>
</dbReference>
<evidence type="ECO:0000259" key="9">
    <source>
        <dbReference type="PROSITE" id="PS50893"/>
    </source>
</evidence>
<dbReference type="InterPro" id="IPR005892">
    <property type="entry name" value="Gly-betaine_transp_ATP-bd"/>
</dbReference>
<comment type="catalytic activity">
    <reaction evidence="8">
        <text>a quaternary ammonium(out) + ATP + H2O = a quaternary ammonium(in) + ADP + phosphate + H(+)</text>
        <dbReference type="Rhea" id="RHEA:11036"/>
        <dbReference type="ChEBI" id="CHEBI:15377"/>
        <dbReference type="ChEBI" id="CHEBI:15378"/>
        <dbReference type="ChEBI" id="CHEBI:30616"/>
        <dbReference type="ChEBI" id="CHEBI:35267"/>
        <dbReference type="ChEBI" id="CHEBI:43474"/>
        <dbReference type="ChEBI" id="CHEBI:456216"/>
    </reaction>
</comment>
<evidence type="ECO:0000256" key="2">
    <source>
        <dbReference type="ARBA" id="ARBA00022448"/>
    </source>
</evidence>
<dbReference type="SMART" id="SM00382">
    <property type="entry name" value="AAA"/>
    <property type="match status" value="1"/>
</dbReference>
<accession>A0ABR7NG76</accession>
<dbReference type="SUPFAM" id="SSF54631">
    <property type="entry name" value="CBS-domain pair"/>
    <property type="match status" value="1"/>
</dbReference>
<dbReference type="SUPFAM" id="SSF52540">
    <property type="entry name" value="P-loop containing nucleoside triphosphate hydrolases"/>
    <property type="match status" value="1"/>
</dbReference>
<dbReference type="InterPro" id="IPR003593">
    <property type="entry name" value="AAA+_ATPase"/>
</dbReference>
<comment type="subunit">
    <text evidence="8">The complex is probably composed of two ATP-binding proteins, two transmembrane proteins and a solute-binding protein.</text>
</comment>
<dbReference type="GO" id="GO:0005524">
    <property type="term" value="F:ATP binding"/>
    <property type="evidence" value="ECO:0007669"/>
    <property type="project" value="UniProtKB-KW"/>
</dbReference>
<keyword evidence="12" id="KW-1185">Reference proteome</keyword>
<dbReference type="PROSITE" id="PS00211">
    <property type="entry name" value="ABC_TRANSPORTER_1"/>
    <property type="match status" value="1"/>
</dbReference>
<protein>
    <recommendedName>
        <fullName evidence="8">Quaternary amine transport ATP-binding protein</fullName>
        <ecNumber evidence="8">7.6.2.9</ecNumber>
    </recommendedName>
</protein>